<reference evidence="1 2" key="1">
    <citation type="submission" date="2018-05" db="EMBL/GenBank/DDBJ databases">
        <title>Brachybacterium sp. M1HQ-2T, whole genome shotgun sequence.</title>
        <authorList>
            <person name="Tuo L."/>
        </authorList>
    </citation>
    <scope>NUCLEOTIDE SEQUENCE [LARGE SCALE GENOMIC DNA]</scope>
    <source>
        <strain evidence="1 2">M1HQ-2</strain>
    </source>
</reference>
<name>A0A2U2RKQ6_9MICO</name>
<proteinExistence type="predicted"/>
<sequence>MPETTGNRPLRVTIYGSCVSRDTVDLAAHDRIEVAGYVARQSVLSIGNDASARFPQDAAIDSPFQRRMMEGDFAGNAAQRILEEAPHSDLLLWDLADERHGVQAYLDGDVVTRSIDVMKSPEVKAALTGSLHVPFGDDEHFETWKASADALHATLEEAGLTARTVVLAVPWALCAIDGSETPASMGITPADANERFARYYDHLRDLGLRMIELDVEDVHSDPEHRWGHSPFHYAQDVYERIAEALLSV</sequence>
<organism evidence="1 2">
    <name type="scientific">Brachybacterium endophyticum</name>
    <dbReference type="NCBI Taxonomy" id="2182385"/>
    <lineage>
        <taxon>Bacteria</taxon>
        <taxon>Bacillati</taxon>
        <taxon>Actinomycetota</taxon>
        <taxon>Actinomycetes</taxon>
        <taxon>Micrococcales</taxon>
        <taxon>Dermabacteraceae</taxon>
        <taxon>Brachybacterium</taxon>
    </lineage>
</organism>
<keyword evidence="2" id="KW-1185">Reference proteome</keyword>
<dbReference type="InterPro" id="IPR046237">
    <property type="entry name" value="DUF6270"/>
</dbReference>
<dbReference type="RefSeq" id="WP_109275055.1">
    <property type="nucleotide sequence ID" value="NZ_QFKX01000002.1"/>
</dbReference>
<protein>
    <recommendedName>
        <fullName evidence="3">SGNH hydrolase-type esterase domain-containing protein</fullName>
    </recommendedName>
</protein>
<evidence type="ECO:0008006" key="3">
    <source>
        <dbReference type="Google" id="ProtNLM"/>
    </source>
</evidence>
<dbReference type="EMBL" id="QFKX01000002">
    <property type="protein sequence ID" value="PWH06462.1"/>
    <property type="molecule type" value="Genomic_DNA"/>
</dbReference>
<dbReference type="OrthoDB" id="8421922at2"/>
<dbReference type="AlphaFoldDB" id="A0A2U2RKQ6"/>
<gene>
    <name evidence="1" type="ORF">DEO23_05690</name>
</gene>
<evidence type="ECO:0000313" key="2">
    <source>
        <dbReference type="Proteomes" id="UP000245590"/>
    </source>
</evidence>
<dbReference type="Proteomes" id="UP000245590">
    <property type="component" value="Unassembled WGS sequence"/>
</dbReference>
<comment type="caution">
    <text evidence="1">The sequence shown here is derived from an EMBL/GenBank/DDBJ whole genome shotgun (WGS) entry which is preliminary data.</text>
</comment>
<dbReference type="Pfam" id="PF19786">
    <property type="entry name" value="DUF6270"/>
    <property type="match status" value="1"/>
</dbReference>
<accession>A0A2U2RKQ6</accession>
<evidence type="ECO:0000313" key="1">
    <source>
        <dbReference type="EMBL" id="PWH06462.1"/>
    </source>
</evidence>